<dbReference type="Pfam" id="PF11903">
    <property type="entry name" value="ParD_like"/>
    <property type="match status" value="1"/>
</dbReference>
<dbReference type="Proteomes" id="UP000478740">
    <property type="component" value="Unassembled WGS sequence"/>
</dbReference>
<name>A0A6L6J362_9RHOB</name>
<protein>
    <submittedName>
        <fullName evidence="1">Uncharacterized protein</fullName>
    </submittedName>
</protein>
<dbReference type="EMBL" id="WMII01000015">
    <property type="protein sequence ID" value="MTH65690.1"/>
    <property type="molecule type" value="Genomic_DNA"/>
</dbReference>
<dbReference type="AlphaFoldDB" id="A0A6L6J362"/>
<keyword evidence="2" id="KW-1185">Reference proteome</keyword>
<dbReference type="InterPro" id="IPR021831">
    <property type="entry name" value="ParD-like"/>
</dbReference>
<sequence>MPSWRKSDLHSRSVAGQIIHRLRLGRAIRQSGSCDHARVTAASARPDCESKTRLSDCTPHSIGMQYS</sequence>
<gene>
    <name evidence="1" type="ORF">GL284_15570</name>
</gene>
<proteinExistence type="predicted"/>
<comment type="caution">
    <text evidence="1">The sequence shown here is derived from an EMBL/GenBank/DDBJ whole genome shotgun (WGS) entry which is preliminary data.</text>
</comment>
<accession>A0A6L6J362</accession>
<evidence type="ECO:0000313" key="2">
    <source>
        <dbReference type="Proteomes" id="UP000478740"/>
    </source>
</evidence>
<reference evidence="1 2" key="1">
    <citation type="submission" date="2019-11" db="EMBL/GenBank/DDBJ databases">
        <authorList>
            <person name="Dong K."/>
        </authorList>
    </citation>
    <scope>NUCLEOTIDE SEQUENCE [LARGE SCALE GENOMIC DNA]</scope>
    <source>
        <strain evidence="1 2">DK608</strain>
    </source>
</reference>
<evidence type="ECO:0000313" key="1">
    <source>
        <dbReference type="EMBL" id="MTH65690.1"/>
    </source>
</evidence>
<organism evidence="1 2">
    <name type="scientific">Paracoccus shanxieyensis</name>
    <dbReference type="NCBI Taxonomy" id="2675752"/>
    <lineage>
        <taxon>Bacteria</taxon>
        <taxon>Pseudomonadati</taxon>
        <taxon>Pseudomonadota</taxon>
        <taxon>Alphaproteobacteria</taxon>
        <taxon>Rhodobacterales</taxon>
        <taxon>Paracoccaceae</taxon>
        <taxon>Paracoccus</taxon>
    </lineage>
</organism>